<evidence type="ECO:0000256" key="3">
    <source>
        <dbReference type="ARBA" id="ARBA00007371"/>
    </source>
</evidence>
<evidence type="ECO:0000256" key="9">
    <source>
        <dbReference type="ARBA" id="ARBA00023157"/>
    </source>
</evidence>
<keyword evidence="7 10" id="KW-0211">Defensin</keyword>
<dbReference type="GO" id="GO:0045087">
    <property type="term" value="P:innate immune response"/>
    <property type="evidence" value="ECO:0007669"/>
    <property type="project" value="InterPro"/>
</dbReference>
<dbReference type="EMBL" id="JACASF010000006">
    <property type="protein sequence ID" value="KAF6471080.1"/>
    <property type="molecule type" value="Genomic_DNA"/>
</dbReference>
<dbReference type="Proteomes" id="UP000550707">
    <property type="component" value="Unassembled WGS sequence"/>
</dbReference>
<evidence type="ECO:0000256" key="2">
    <source>
        <dbReference type="ARBA" id="ARBA00004613"/>
    </source>
</evidence>
<evidence type="ECO:0000259" key="11">
    <source>
        <dbReference type="Pfam" id="PF13841"/>
    </source>
</evidence>
<dbReference type="FunCoup" id="A0A7J8HG86">
    <property type="interactions" value="11"/>
</dbReference>
<evidence type="ECO:0000256" key="4">
    <source>
        <dbReference type="ARBA" id="ARBA00022525"/>
    </source>
</evidence>
<evidence type="ECO:0000256" key="7">
    <source>
        <dbReference type="ARBA" id="ARBA00022940"/>
    </source>
</evidence>
<sequence>MKLLWLTLIALLLFSQLTPGDTQKCWNLLGKCRRKCSKRERIYVYCTNNKLCCVKPQFQPQQNTWSF</sequence>
<keyword evidence="5 10" id="KW-0929">Antimicrobial</keyword>
<dbReference type="GO" id="GO:0042742">
    <property type="term" value="P:defense response to bacterium"/>
    <property type="evidence" value="ECO:0007669"/>
    <property type="project" value="UniProtKB-UniRule"/>
</dbReference>
<name>A0A7J8HG86_MOLMO</name>
<dbReference type="GO" id="GO:0005576">
    <property type="term" value="C:extracellular region"/>
    <property type="evidence" value="ECO:0007669"/>
    <property type="project" value="UniProtKB-SubCell"/>
</dbReference>
<evidence type="ECO:0000313" key="12">
    <source>
        <dbReference type="EMBL" id="KAF6471080.1"/>
    </source>
</evidence>
<accession>A0A7J8HG86</accession>
<dbReference type="Gene3D" id="3.10.360.10">
    <property type="entry name" value="Antimicrobial Peptide, Beta-defensin 2, Chain A"/>
    <property type="match status" value="1"/>
</dbReference>
<dbReference type="InParanoid" id="A0A7J8HG86"/>
<dbReference type="PANTHER" id="PTHR15001">
    <property type="entry name" value="BETA-DEFENSIN 123-RELATED"/>
    <property type="match status" value="1"/>
</dbReference>
<evidence type="ECO:0000256" key="10">
    <source>
        <dbReference type="RuleBase" id="RU231113"/>
    </source>
</evidence>
<protein>
    <recommendedName>
        <fullName evidence="10">Beta-defensin</fullName>
    </recommendedName>
</protein>
<feature type="signal peptide" evidence="10">
    <location>
        <begin position="1"/>
        <end position="22"/>
    </location>
</feature>
<keyword evidence="8 10" id="KW-0044">Antibiotic</keyword>
<gene>
    <name evidence="12" type="ORF">HJG59_003790</name>
</gene>
<comment type="subcellular location">
    <subcellularLocation>
        <location evidence="2 10">Secreted</location>
    </subcellularLocation>
</comment>
<feature type="domain" description="Beta-defensin" evidence="11">
    <location>
        <begin position="24"/>
        <end position="53"/>
    </location>
</feature>
<evidence type="ECO:0000256" key="8">
    <source>
        <dbReference type="ARBA" id="ARBA00023022"/>
    </source>
</evidence>
<dbReference type="InterPro" id="IPR050544">
    <property type="entry name" value="Beta-defensin"/>
</dbReference>
<keyword evidence="13" id="KW-1185">Reference proteome</keyword>
<organism evidence="12 13">
    <name type="scientific">Molossus molossus</name>
    <name type="common">Pallas' mastiff bat</name>
    <name type="synonym">Vespertilio molossus</name>
    <dbReference type="NCBI Taxonomy" id="27622"/>
    <lineage>
        <taxon>Eukaryota</taxon>
        <taxon>Metazoa</taxon>
        <taxon>Chordata</taxon>
        <taxon>Craniata</taxon>
        <taxon>Vertebrata</taxon>
        <taxon>Euteleostomi</taxon>
        <taxon>Mammalia</taxon>
        <taxon>Eutheria</taxon>
        <taxon>Laurasiatheria</taxon>
        <taxon>Chiroptera</taxon>
        <taxon>Yangochiroptera</taxon>
        <taxon>Molossidae</taxon>
        <taxon>Molossus</taxon>
    </lineage>
</organism>
<keyword evidence="6 10" id="KW-0732">Signal</keyword>
<evidence type="ECO:0000256" key="1">
    <source>
        <dbReference type="ARBA" id="ARBA00002878"/>
    </source>
</evidence>
<comment type="caution">
    <text evidence="12">The sequence shown here is derived from an EMBL/GenBank/DDBJ whole genome shotgun (WGS) entry which is preliminary data.</text>
</comment>
<reference evidence="12 13" key="1">
    <citation type="journal article" date="2020" name="Nature">
        <title>Six reference-quality genomes reveal evolution of bat adaptations.</title>
        <authorList>
            <person name="Jebb D."/>
            <person name="Huang Z."/>
            <person name="Pippel M."/>
            <person name="Hughes G.M."/>
            <person name="Lavrichenko K."/>
            <person name="Devanna P."/>
            <person name="Winkler S."/>
            <person name="Jermiin L.S."/>
            <person name="Skirmuntt E.C."/>
            <person name="Katzourakis A."/>
            <person name="Burkitt-Gray L."/>
            <person name="Ray D.A."/>
            <person name="Sullivan K.A.M."/>
            <person name="Roscito J.G."/>
            <person name="Kirilenko B.M."/>
            <person name="Davalos L.M."/>
            <person name="Corthals A.P."/>
            <person name="Power M.L."/>
            <person name="Jones G."/>
            <person name="Ransome R.D."/>
            <person name="Dechmann D.K.N."/>
            <person name="Locatelli A.G."/>
            <person name="Puechmaille S.J."/>
            <person name="Fedrigo O."/>
            <person name="Jarvis E.D."/>
            <person name="Hiller M."/>
            <person name="Vernes S.C."/>
            <person name="Myers E.W."/>
            <person name="Teeling E.C."/>
        </authorList>
    </citation>
    <scope>NUCLEOTIDE SEQUENCE [LARGE SCALE GENOMIC DNA]</scope>
    <source>
        <strain evidence="12">MMolMol1</strain>
        <tissue evidence="12">Muscle</tissue>
    </source>
</reference>
<evidence type="ECO:0000313" key="13">
    <source>
        <dbReference type="Proteomes" id="UP000550707"/>
    </source>
</evidence>
<comment type="function">
    <text evidence="1 10">Has antibacterial activity.</text>
</comment>
<dbReference type="OrthoDB" id="9827959at2759"/>
<evidence type="ECO:0000256" key="5">
    <source>
        <dbReference type="ARBA" id="ARBA00022529"/>
    </source>
</evidence>
<comment type="similarity">
    <text evidence="3 10">Belongs to the beta-defensin family.</text>
</comment>
<proteinExistence type="inferred from homology"/>
<keyword evidence="9" id="KW-1015">Disulfide bond</keyword>
<evidence type="ECO:0000256" key="6">
    <source>
        <dbReference type="ARBA" id="ARBA00022729"/>
    </source>
</evidence>
<dbReference type="Pfam" id="PF13841">
    <property type="entry name" value="Defensin_beta_2"/>
    <property type="match status" value="1"/>
</dbReference>
<feature type="chain" id="PRO_5029943888" description="Beta-defensin" evidence="10">
    <location>
        <begin position="23"/>
        <end position="67"/>
    </location>
</feature>
<dbReference type="InterPro" id="IPR025933">
    <property type="entry name" value="Beta_defensin_dom"/>
</dbReference>
<dbReference type="PANTHER" id="PTHR15001:SF3">
    <property type="entry name" value="BETA-DEFENSIN 123"/>
    <property type="match status" value="1"/>
</dbReference>
<keyword evidence="4 10" id="KW-0964">Secreted</keyword>
<dbReference type="AlphaFoldDB" id="A0A7J8HG86"/>